<name>A0ABR6SHD9_ANAVA</name>
<evidence type="ECO:0000313" key="2">
    <source>
        <dbReference type="EMBL" id="MBC1305815.1"/>
    </source>
</evidence>
<dbReference type="Pfam" id="PF13672">
    <property type="entry name" value="PP2C_2"/>
    <property type="match status" value="1"/>
</dbReference>
<dbReference type="InterPro" id="IPR036457">
    <property type="entry name" value="PPM-type-like_dom_sf"/>
</dbReference>
<dbReference type="EMBL" id="JACKZP010000303">
    <property type="protein sequence ID" value="MBC1305815.1"/>
    <property type="molecule type" value="Genomic_DNA"/>
</dbReference>
<geneLocation type="plasmid" evidence="2">
    <name>pN2B-B</name>
</geneLocation>
<gene>
    <name evidence="2" type="ORF">GNE12_28430</name>
</gene>
<evidence type="ECO:0000313" key="3">
    <source>
        <dbReference type="Proteomes" id="UP000570851"/>
    </source>
</evidence>
<sequence>MTSPSTDASSSLVIQENQSFQIDNFQVEVLSYLGQFTSDVYSFKVKICSIDSNSTQSKLGLLRVGSDRGGLHREIQLREALADYKMIAELITHITAESVIINPLSPILDIENQENKQDEIKNKTEDTENTTNSENLILHENVTDGNETKSAIDEDASYLSSLLEVDSEYLEDEYYPQIEICSADSGSKLILLSDFPENTTTLDTWLKSEYSLEEYLYITSQICQFFRYVCERNWCFISLEPRMIQTGTPSRFFDLTNAYPVGEILTSGLLGNYCASELAYNNNPIHESMSSYTVGALLYHSIHKQPLSPHQSIDLKISPIPRIYQILKICLSSIPEERFPLSQLLTILVETRQAIRAPKIKWNVASRSTVGLSTSRLQNEDNYGVRQQQLSDIETMILGVVADGMGGMSQGEVASKLSVQTVLDEPIPPEFKTVGQRNEWLMSLFQKANDVVSKNVKNGGTTLSVVLAIAQQLMVAHVGDSRIYLLRQGEIRQLSEDHSLVAMLVASGQITEAESLQHPDRNVLTKSLGSKSKLSDGYVQDLKRTTQELSMTLENADILLLCSDGVWDLVAKNEFVEIFNNNKDLQAAVDTTIEQVIERGASDNATLLAMQYQMEKS</sequence>
<dbReference type="CDD" id="cd00143">
    <property type="entry name" value="PP2Cc"/>
    <property type="match status" value="1"/>
</dbReference>
<dbReference type="InterPro" id="IPR001932">
    <property type="entry name" value="PPM-type_phosphatase-like_dom"/>
</dbReference>
<dbReference type="SUPFAM" id="SSF81606">
    <property type="entry name" value="PP2C-like"/>
    <property type="match status" value="1"/>
</dbReference>
<comment type="caution">
    <text evidence="2">The sequence shown here is derived from an EMBL/GenBank/DDBJ whole genome shotgun (WGS) entry which is preliminary data.</text>
</comment>
<feature type="domain" description="PPM-type phosphatase" evidence="1">
    <location>
        <begin position="363"/>
        <end position="612"/>
    </location>
</feature>
<evidence type="ECO:0000259" key="1">
    <source>
        <dbReference type="PROSITE" id="PS51746"/>
    </source>
</evidence>
<dbReference type="SMART" id="SM00332">
    <property type="entry name" value="PP2Cc"/>
    <property type="match status" value="1"/>
</dbReference>
<reference evidence="2 3" key="1">
    <citation type="submission" date="2019-11" db="EMBL/GenBank/DDBJ databases">
        <title>Comparison of genomes from free-living endosymbiotic cyanobacteria isolated from Azolla.</title>
        <authorList>
            <person name="Thiel T."/>
            <person name="Pratte B."/>
        </authorList>
    </citation>
    <scope>NUCLEOTIDE SEQUENCE [LARGE SCALE GENOMIC DNA]</scope>
    <source>
        <strain evidence="2 3">N2B</strain>
        <plasmid evidence="2">pN2B-B</plasmid>
    </source>
</reference>
<dbReference type="Proteomes" id="UP000570851">
    <property type="component" value="Unassembled WGS sequence"/>
</dbReference>
<keyword evidence="3" id="KW-1185">Reference proteome</keyword>
<keyword evidence="2" id="KW-0614">Plasmid</keyword>
<protein>
    <submittedName>
        <fullName evidence="2">Serine/threonine-protein phosphatase</fullName>
    </submittedName>
</protein>
<organism evidence="2 3">
    <name type="scientific">Trichormus variabilis N2B</name>
    <dbReference type="NCBI Taxonomy" id="2681315"/>
    <lineage>
        <taxon>Bacteria</taxon>
        <taxon>Bacillati</taxon>
        <taxon>Cyanobacteriota</taxon>
        <taxon>Cyanophyceae</taxon>
        <taxon>Nostocales</taxon>
        <taxon>Nostocaceae</taxon>
        <taxon>Trichormus</taxon>
    </lineage>
</organism>
<dbReference type="PANTHER" id="PTHR47992">
    <property type="entry name" value="PROTEIN PHOSPHATASE"/>
    <property type="match status" value="1"/>
</dbReference>
<dbReference type="RefSeq" id="WP_011316637.1">
    <property type="nucleotide sequence ID" value="NZ_JACKZP010000303.1"/>
</dbReference>
<dbReference type="GeneID" id="58727495"/>
<dbReference type="SMART" id="SM00331">
    <property type="entry name" value="PP2C_SIG"/>
    <property type="match status" value="1"/>
</dbReference>
<accession>A0ABR6SHD9</accession>
<proteinExistence type="predicted"/>
<dbReference type="Gene3D" id="3.60.40.10">
    <property type="entry name" value="PPM-type phosphatase domain"/>
    <property type="match status" value="1"/>
</dbReference>
<dbReference type="InterPro" id="IPR011009">
    <property type="entry name" value="Kinase-like_dom_sf"/>
</dbReference>
<dbReference type="SUPFAM" id="SSF56112">
    <property type="entry name" value="Protein kinase-like (PK-like)"/>
    <property type="match status" value="1"/>
</dbReference>
<dbReference type="PROSITE" id="PS51746">
    <property type="entry name" value="PPM_2"/>
    <property type="match status" value="1"/>
</dbReference>
<dbReference type="InterPro" id="IPR015655">
    <property type="entry name" value="PP2C"/>
</dbReference>